<dbReference type="AlphaFoldDB" id="A0A0V0HX60"/>
<evidence type="ECO:0000313" key="1">
    <source>
        <dbReference type="EMBL" id="JAP24727.1"/>
    </source>
</evidence>
<name>A0A0V0HX60_SOLCH</name>
<accession>A0A0V0HX60</accession>
<organism evidence="1">
    <name type="scientific">Solanum chacoense</name>
    <name type="common">Chaco potato</name>
    <dbReference type="NCBI Taxonomy" id="4108"/>
    <lineage>
        <taxon>Eukaryota</taxon>
        <taxon>Viridiplantae</taxon>
        <taxon>Streptophyta</taxon>
        <taxon>Embryophyta</taxon>
        <taxon>Tracheophyta</taxon>
        <taxon>Spermatophyta</taxon>
        <taxon>Magnoliopsida</taxon>
        <taxon>eudicotyledons</taxon>
        <taxon>Gunneridae</taxon>
        <taxon>Pentapetalae</taxon>
        <taxon>asterids</taxon>
        <taxon>lamiids</taxon>
        <taxon>Solanales</taxon>
        <taxon>Solanaceae</taxon>
        <taxon>Solanoideae</taxon>
        <taxon>Solaneae</taxon>
        <taxon>Solanum</taxon>
    </lineage>
</organism>
<sequence length="102" mass="12291">MTVSWNAYEEEEEPLFQLNFQNSLFFCLSDTSRLKSPFFLATFAEEARLSVPHLLQDINAKKKKKKKNPYLFFENRNISLYIHRYTTSTLKKYYNLHLFIQL</sequence>
<dbReference type="EMBL" id="GEDG01014075">
    <property type="protein sequence ID" value="JAP24727.1"/>
    <property type="molecule type" value="Transcribed_RNA"/>
</dbReference>
<reference evidence="1" key="1">
    <citation type="submission" date="2015-12" db="EMBL/GenBank/DDBJ databases">
        <title>Gene expression during late stages of embryo sac development: a critical building block for successful pollen-pistil interactions.</title>
        <authorList>
            <person name="Liu Y."/>
            <person name="Joly V."/>
            <person name="Sabar M."/>
            <person name="Matton D.P."/>
        </authorList>
    </citation>
    <scope>NUCLEOTIDE SEQUENCE</scope>
</reference>
<protein>
    <submittedName>
        <fullName evidence="1">Putative ovule protein</fullName>
    </submittedName>
</protein>
<proteinExistence type="predicted"/>